<dbReference type="InterPro" id="IPR002575">
    <property type="entry name" value="Aminoglycoside_PTrfase"/>
</dbReference>
<dbReference type="OrthoDB" id="9810277at2"/>
<dbReference type="Proteomes" id="UP000185221">
    <property type="component" value="Unassembled WGS sequence"/>
</dbReference>
<dbReference type="SUPFAM" id="SSF56112">
    <property type="entry name" value="Protein kinase-like (PK-like)"/>
    <property type="match status" value="1"/>
</dbReference>
<dbReference type="InterPro" id="IPR011009">
    <property type="entry name" value="Kinase-like_dom_sf"/>
</dbReference>
<organism evidence="2 3">
    <name type="scientific">Algoriphagus halophilus</name>
    <dbReference type="NCBI Taxonomy" id="226505"/>
    <lineage>
        <taxon>Bacteria</taxon>
        <taxon>Pseudomonadati</taxon>
        <taxon>Bacteroidota</taxon>
        <taxon>Cytophagia</taxon>
        <taxon>Cytophagales</taxon>
        <taxon>Cyclobacteriaceae</taxon>
        <taxon>Algoriphagus</taxon>
    </lineage>
</organism>
<proteinExistence type="predicted"/>
<dbReference type="Pfam" id="PF01636">
    <property type="entry name" value="APH"/>
    <property type="match status" value="1"/>
</dbReference>
<gene>
    <name evidence="2" type="ORF">SAMN05444394_0082</name>
</gene>
<name>A0A1N6D388_9BACT</name>
<feature type="domain" description="Aminoglycoside phosphotransferase" evidence="1">
    <location>
        <begin position="102"/>
        <end position="272"/>
    </location>
</feature>
<dbReference type="RefSeq" id="WP_074222882.1">
    <property type="nucleotide sequence ID" value="NZ_FSRC01000001.1"/>
</dbReference>
<dbReference type="STRING" id="226505.SAMN05444394_0082"/>
<accession>A0A1N6D388</accession>
<dbReference type="InterPro" id="IPR052732">
    <property type="entry name" value="Cell-binding_unc_protein"/>
</dbReference>
<dbReference type="PANTHER" id="PTHR43883">
    <property type="entry name" value="SLR0207 PROTEIN"/>
    <property type="match status" value="1"/>
</dbReference>
<evidence type="ECO:0000259" key="1">
    <source>
        <dbReference type="Pfam" id="PF01636"/>
    </source>
</evidence>
<dbReference type="AlphaFoldDB" id="A0A1N6D388"/>
<evidence type="ECO:0000313" key="2">
    <source>
        <dbReference type="EMBL" id="SIN65157.1"/>
    </source>
</evidence>
<dbReference type="PANTHER" id="PTHR43883:SF1">
    <property type="entry name" value="GLUCONOKINASE"/>
    <property type="match status" value="1"/>
</dbReference>
<reference evidence="3" key="1">
    <citation type="submission" date="2016-11" db="EMBL/GenBank/DDBJ databases">
        <authorList>
            <person name="Varghese N."/>
            <person name="Submissions S."/>
        </authorList>
    </citation>
    <scope>NUCLEOTIDE SEQUENCE [LARGE SCALE GENOMIC DNA]</scope>
    <source>
        <strain evidence="3">DSM 15292</strain>
    </source>
</reference>
<dbReference type="EMBL" id="FSRC01000001">
    <property type="protein sequence ID" value="SIN65157.1"/>
    <property type="molecule type" value="Genomic_DNA"/>
</dbReference>
<evidence type="ECO:0000313" key="3">
    <source>
        <dbReference type="Proteomes" id="UP000185221"/>
    </source>
</evidence>
<protein>
    <recommendedName>
        <fullName evidence="1">Aminoglycoside phosphotransferase domain-containing protein</fullName>
    </recommendedName>
</protein>
<keyword evidence="3" id="KW-1185">Reference proteome</keyword>
<sequence>MNSSEIKSLSQLGTFKGLALKGKLIETHISWVILSGDHAFKIKKPVHLSFVDFSSLQKRKYYCEMEVNLNARFTDIYLGVEPIYFEEDHWSIGGEKGLPRDYAVVMKRMDEGMRMDRLLEKAEVSSEAIEKLAHQVGRFHKKARVIHRSFELQNSKETFNDILSIEKVLEDLPNYDELKEELHRAVRLSDFFLTSNSKLLEKRSAEGFVRDVHGDLHGGNVFLMENPVLFDCIEFKEDFRQIDVLYEVAFLCMDLESWGREDLAKIFLTTYFEQQGTSISVQEEKLFNYYKCLRANIRAKVYAIEISQAQEGNERKVYLDAFNRYFSLFGSYLEKLENQG</sequence>